<reference evidence="2 3" key="1">
    <citation type="submission" date="2020-08" db="EMBL/GenBank/DDBJ databases">
        <title>A Genomic Blueprint of the Chicken Gut Microbiome.</title>
        <authorList>
            <person name="Gilroy R."/>
            <person name="Ravi A."/>
            <person name="Getino M."/>
            <person name="Pursley I."/>
            <person name="Horton D.L."/>
            <person name="Alikhan N.-F."/>
            <person name="Baker D."/>
            <person name="Gharbi K."/>
            <person name="Hall N."/>
            <person name="Watson M."/>
            <person name="Adriaenssens E.M."/>
            <person name="Foster-Nyarko E."/>
            <person name="Jarju S."/>
            <person name="Secka A."/>
            <person name="Antonio M."/>
            <person name="Oren A."/>
            <person name="Chaudhuri R."/>
            <person name="La Ragione R.M."/>
            <person name="Hildebrand F."/>
            <person name="Pallen M.J."/>
        </authorList>
    </citation>
    <scope>NUCLEOTIDE SEQUENCE [LARGE SCALE GENOMIC DNA]</scope>
    <source>
        <strain evidence="2 3">Sa2CUA10</strain>
    </source>
</reference>
<dbReference type="Proteomes" id="UP000603641">
    <property type="component" value="Unassembled WGS sequence"/>
</dbReference>
<sequence length="121" mass="14181">MKITGIHHVQICIPREKEDEARAFYEGILQLEEIPKPEALRKNGGMWFQFGQQQLHIGVEDQVYKGKHHPAFLVDDLLSFKKHLTLHQLQIQEELPIPGFYRFTIRDPFGNRIEFIQSSSL</sequence>
<dbReference type="Gene3D" id="3.10.180.10">
    <property type="entry name" value="2,3-Dihydroxybiphenyl 1,2-Dioxygenase, domain 1"/>
    <property type="match status" value="1"/>
</dbReference>
<organism evidence="2 3">
    <name type="scientific">Fictibacillus norfolkensis</name>
    <dbReference type="NCBI Taxonomy" id="2762233"/>
    <lineage>
        <taxon>Bacteria</taxon>
        <taxon>Bacillati</taxon>
        <taxon>Bacillota</taxon>
        <taxon>Bacilli</taxon>
        <taxon>Bacillales</taxon>
        <taxon>Fictibacillaceae</taxon>
        <taxon>Fictibacillus</taxon>
    </lineage>
</organism>
<keyword evidence="3" id="KW-1185">Reference proteome</keyword>
<dbReference type="SUPFAM" id="SSF54593">
    <property type="entry name" value="Glyoxalase/Bleomycin resistance protein/Dihydroxybiphenyl dioxygenase"/>
    <property type="match status" value="1"/>
</dbReference>
<dbReference type="RefSeq" id="WP_191755250.1">
    <property type="nucleotide sequence ID" value="NZ_JACSQM010000012.1"/>
</dbReference>
<dbReference type="PANTHER" id="PTHR39175:SF1">
    <property type="entry name" value="FAMILY PROTEIN, PUTATIVE (AFU_ORTHOLOGUE AFUA_3G15060)-RELATED"/>
    <property type="match status" value="1"/>
</dbReference>
<dbReference type="PANTHER" id="PTHR39175">
    <property type="entry name" value="FAMILY PROTEIN, PUTATIVE (AFU_ORTHOLOGUE AFUA_3G15060)-RELATED"/>
    <property type="match status" value="1"/>
</dbReference>
<dbReference type="InterPro" id="IPR029068">
    <property type="entry name" value="Glyas_Bleomycin-R_OHBP_Dase"/>
</dbReference>
<dbReference type="PROSITE" id="PS51819">
    <property type="entry name" value="VOC"/>
    <property type="match status" value="1"/>
</dbReference>
<accession>A0ABR8SRP0</accession>
<evidence type="ECO:0000313" key="3">
    <source>
        <dbReference type="Proteomes" id="UP000603641"/>
    </source>
</evidence>
<dbReference type="EMBL" id="JACSQM010000012">
    <property type="protein sequence ID" value="MBD7966034.1"/>
    <property type="molecule type" value="Genomic_DNA"/>
</dbReference>
<evidence type="ECO:0000259" key="1">
    <source>
        <dbReference type="PROSITE" id="PS51819"/>
    </source>
</evidence>
<gene>
    <name evidence="2" type="ORF">H9648_18475</name>
</gene>
<feature type="domain" description="VOC" evidence="1">
    <location>
        <begin position="5"/>
        <end position="118"/>
    </location>
</feature>
<name>A0ABR8SRP0_9BACL</name>
<comment type="caution">
    <text evidence="2">The sequence shown here is derived from an EMBL/GenBank/DDBJ whole genome shotgun (WGS) entry which is preliminary data.</text>
</comment>
<proteinExistence type="predicted"/>
<protein>
    <submittedName>
        <fullName evidence="2">VOC family protein</fullName>
    </submittedName>
</protein>
<dbReference type="Pfam" id="PF00903">
    <property type="entry name" value="Glyoxalase"/>
    <property type="match status" value="1"/>
</dbReference>
<dbReference type="InterPro" id="IPR037523">
    <property type="entry name" value="VOC_core"/>
</dbReference>
<dbReference type="InterPro" id="IPR004360">
    <property type="entry name" value="Glyas_Fos-R_dOase_dom"/>
</dbReference>
<evidence type="ECO:0000313" key="2">
    <source>
        <dbReference type="EMBL" id="MBD7966034.1"/>
    </source>
</evidence>